<dbReference type="InterPro" id="IPR053888">
    <property type="entry name" value="MRM3-like_sub_bind"/>
</dbReference>
<dbReference type="InterPro" id="IPR029026">
    <property type="entry name" value="tRNA_m1G_MTases_N"/>
</dbReference>
<keyword evidence="2 5" id="KW-0489">Methyltransferase</keyword>
<dbReference type="InterPro" id="IPR029028">
    <property type="entry name" value="Alpha/beta_knot_MTases"/>
</dbReference>
<feature type="domain" description="RNA 2-O ribose methyltransferase substrate binding" evidence="4">
    <location>
        <begin position="26"/>
        <end position="95"/>
    </location>
</feature>
<dbReference type="Pfam" id="PF00588">
    <property type="entry name" value="SpoU_methylase"/>
    <property type="match status" value="1"/>
</dbReference>
<evidence type="ECO:0000256" key="2">
    <source>
        <dbReference type="ARBA" id="ARBA00022603"/>
    </source>
</evidence>
<dbReference type="Gene3D" id="3.30.1330.30">
    <property type="match status" value="1"/>
</dbReference>
<dbReference type="InterPro" id="IPR029064">
    <property type="entry name" value="Ribosomal_eL30-like_sf"/>
</dbReference>
<reference evidence="5 6" key="1">
    <citation type="submission" date="2024-01" db="EMBL/GenBank/DDBJ databases">
        <title>Pedobacter sp. nov., isolated from oil-contaminated soil.</title>
        <authorList>
            <person name="Le N.T.T."/>
        </authorList>
    </citation>
    <scope>NUCLEOTIDE SEQUENCE [LARGE SCALE GENOMIC DNA]</scope>
    <source>
        <strain evidence="5 6">VNH31</strain>
    </source>
</reference>
<dbReference type="GO" id="GO:0008168">
    <property type="term" value="F:methyltransferase activity"/>
    <property type="evidence" value="ECO:0007669"/>
    <property type="project" value="UniProtKB-KW"/>
</dbReference>
<dbReference type="PANTHER" id="PTHR43191:SF2">
    <property type="entry name" value="RRNA METHYLTRANSFERASE 3, MITOCHONDRIAL"/>
    <property type="match status" value="1"/>
</dbReference>
<dbReference type="EMBL" id="JAZDQU010000002">
    <property type="protein sequence ID" value="MEE1885218.1"/>
    <property type="molecule type" value="Genomic_DNA"/>
</dbReference>
<evidence type="ECO:0000259" key="4">
    <source>
        <dbReference type="SMART" id="SM00967"/>
    </source>
</evidence>
<dbReference type="Gene3D" id="3.40.1280.10">
    <property type="match status" value="1"/>
</dbReference>
<gene>
    <name evidence="5" type="ORF">VRU49_07275</name>
</gene>
<dbReference type="SUPFAM" id="SSF75217">
    <property type="entry name" value="alpha/beta knot"/>
    <property type="match status" value="1"/>
</dbReference>
<evidence type="ECO:0000256" key="1">
    <source>
        <dbReference type="ARBA" id="ARBA00007228"/>
    </source>
</evidence>
<evidence type="ECO:0000313" key="5">
    <source>
        <dbReference type="EMBL" id="MEE1885218.1"/>
    </source>
</evidence>
<dbReference type="PANTHER" id="PTHR43191">
    <property type="entry name" value="RRNA METHYLTRANSFERASE 3"/>
    <property type="match status" value="1"/>
</dbReference>
<dbReference type="SUPFAM" id="SSF55315">
    <property type="entry name" value="L30e-like"/>
    <property type="match status" value="1"/>
</dbReference>
<dbReference type="SMART" id="SM00967">
    <property type="entry name" value="SpoU_sub_bind"/>
    <property type="match status" value="1"/>
</dbReference>
<dbReference type="Pfam" id="PF22435">
    <property type="entry name" value="MRM3-like_sub_bind"/>
    <property type="match status" value="1"/>
</dbReference>
<dbReference type="RefSeq" id="WP_330146118.1">
    <property type="nucleotide sequence ID" value="NZ_JAZDQU010000002.1"/>
</dbReference>
<accession>A0ABU7H2G7</accession>
<dbReference type="Proteomes" id="UP001337681">
    <property type="component" value="Unassembled WGS sequence"/>
</dbReference>
<comment type="caution">
    <text evidence="5">The sequence shown here is derived from an EMBL/GenBank/DDBJ whole genome shotgun (WGS) entry which is preliminary data.</text>
</comment>
<evidence type="ECO:0000256" key="3">
    <source>
        <dbReference type="ARBA" id="ARBA00022679"/>
    </source>
</evidence>
<organism evidence="5 6">
    <name type="scientific">Pedobacter flavus</name>
    <dbReference type="NCBI Taxonomy" id="3113906"/>
    <lineage>
        <taxon>Bacteria</taxon>
        <taxon>Pseudomonadati</taxon>
        <taxon>Bacteroidota</taxon>
        <taxon>Sphingobacteriia</taxon>
        <taxon>Sphingobacteriales</taxon>
        <taxon>Sphingobacteriaceae</taxon>
        <taxon>Pedobacter</taxon>
    </lineage>
</organism>
<dbReference type="GO" id="GO:0032259">
    <property type="term" value="P:methylation"/>
    <property type="evidence" value="ECO:0007669"/>
    <property type="project" value="UniProtKB-KW"/>
</dbReference>
<dbReference type="InterPro" id="IPR013123">
    <property type="entry name" value="SpoU_subst-bd"/>
</dbReference>
<dbReference type="InterPro" id="IPR001537">
    <property type="entry name" value="SpoU_MeTrfase"/>
</dbReference>
<name>A0ABU7H2G7_9SPHI</name>
<protein>
    <submittedName>
        <fullName evidence="5">RNA methyltransferase</fullName>
    </submittedName>
</protein>
<keyword evidence="3" id="KW-0808">Transferase</keyword>
<keyword evidence="6" id="KW-1185">Reference proteome</keyword>
<comment type="similarity">
    <text evidence="1">Belongs to the class IV-like SAM-binding methyltransferase superfamily. RNA methyltransferase TrmH family.</text>
</comment>
<proteinExistence type="inferred from homology"/>
<dbReference type="CDD" id="cd18109">
    <property type="entry name" value="SpoU-like_RNA-MTase"/>
    <property type="match status" value="1"/>
</dbReference>
<evidence type="ECO:0000313" key="6">
    <source>
        <dbReference type="Proteomes" id="UP001337681"/>
    </source>
</evidence>
<sequence length="250" mass="27876">MLSKSQISFIKSLHQKKFRKEHNLFIVEGLKSIQDFLNTSFSFHSIYATTELIDNLPKLATNIKLFEVNNAEINKISTLQNPQGILAILHQPNNTKLEPNVYSNQLNLVLDGIQDPGNLGTIIRTADWFGFNNIICSLDTADVFNPKTVQASMGSLSRIKVYYTNIAEFLKDKPWVGGAFLNGDNIYKMNWPENGFIVLGNEGQGISQAVEKTITQKITIPGLGITESLNVGISTALFCSEIRRNALIKK</sequence>
<dbReference type="InterPro" id="IPR051259">
    <property type="entry name" value="rRNA_Methyltransferase"/>
</dbReference>